<dbReference type="EMBL" id="CM035423">
    <property type="protein sequence ID" value="KAH7365726.1"/>
    <property type="molecule type" value="Genomic_DNA"/>
</dbReference>
<accession>A0A8T2SQP3</accession>
<comment type="caution">
    <text evidence="1">The sequence shown here is derived from an EMBL/GenBank/DDBJ whole genome shotgun (WGS) entry which is preliminary data.</text>
</comment>
<evidence type="ECO:0000313" key="1">
    <source>
        <dbReference type="EMBL" id="KAH7365726.1"/>
    </source>
</evidence>
<dbReference type="OMA" id="HETACND"/>
<dbReference type="OrthoDB" id="1914601at2759"/>
<reference evidence="1" key="1">
    <citation type="submission" date="2021-08" db="EMBL/GenBank/DDBJ databases">
        <title>WGS assembly of Ceratopteris richardii.</title>
        <authorList>
            <person name="Marchant D.B."/>
            <person name="Chen G."/>
            <person name="Jenkins J."/>
            <person name="Shu S."/>
            <person name="Leebens-Mack J."/>
            <person name="Grimwood J."/>
            <person name="Schmutz J."/>
            <person name="Soltis P."/>
            <person name="Soltis D."/>
            <person name="Chen Z.-H."/>
        </authorList>
    </citation>
    <scope>NUCLEOTIDE SEQUENCE</scope>
    <source>
        <strain evidence="1">Whitten #5841</strain>
        <tissue evidence="1">Leaf</tissue>
    </source>
</reference>
<organism evidence="1 2">
    <name type="scientific">Ceratopteris richardii</name>
    <name type="common">Triangle waterfern</name>
    <dbReference type="NCBI Taxonomy" id="49495"/>
    <lineage>
        <taxon>Eukaryota</taxon>
        <taxon>Viridiplantae</taxon>
        <taxon>Streptophyta</taxon>
        <taxon>Embryophyta</taxon>
        <taxon>Tracheophyta</taxon>
        <taxon>Polypodiopsida</taxon>
        <taxon>Polypodiidae</taxon>
        <taxon>Polypodiales</taxon>
        <taxon>Pteridineae</taxon>
        <taxon>Pteridaceae</taxon>
        <taxon>Parkerioideae</taxon>
        <taxon>Ceratopteris</taxon>
    </lineage>
</organism>
<proteinExistence type="predicted"/>
<gene>
    <name evidence="1" type="ORF">KP509_18G042700</name>
</gene>
<name>A0A8T2SQP3_CERRI</name>
<dbReference type="AlphaFoldDB" id="A0A8T2SQP3"/>
<evidence type="ECO:0000313" key="2">
    <source>
        <dbReference type="Proteomes" id="UP000825935"/>
    </source>
</evidence>
<keyword evidence="2" id="KW-1185">Reference proteome</keyword>
<dbReference type="Proteomes" id="UP000825935">
    <property type="component" value="Chromosome 18"/>
</dbReference>
<sequence length="347" mass="40580">MTTCRTCALPGCGKSVNPASDRGNRLRLTCGNLHHQLLMAMRFNRDFLNPYLCIVERNEAGYCALPSCHEPPYPGHSWCRCSHYEDWLFGFTASLQTDQFCKFDGCTRHVFVEDSLRRSEFCGWDHRQRYTMLFAMRHRLQLPPENLLPISSPGTSVEVNYVPMSFAKELMYTLRDYANSGRVPENIEIDEDFFCKHPWEAFREHQESLLIVRVNYTSKGKRQLSTKSGYHWKQQGPRMVKEGYTVKYFQYKTMKANQQDGYRNQDSYNETVFSMQEYSVKDVGDYSIIKLYKNFRKRWSLSATNMQDSCSVNDVMPHRDGVTFDNFINSLSPILSDWDDCNIVMPM</sequence>
<protein>
    <submittedName>
        <fullName evidence="1">Uncharacterized protein</fullName>
    </submittedName>
</protein>